<proteinExistence type="inferred from homology"/>
<evidence type="ECO:0000313" key="12">
    <source>
        <dbReference type="EMBL" id="MFG1251857.1"/>
    </source>
</evidence>
<feature type="region of interest" description="G3" evidence="7">
    <location>
        <begin position="139"/>
        <end position="142"/>
    </location>
</feature>
<evidence type="ECO:0000256" key="8">
    <source>
        <dbReference type="RuleBase" id="RU003761"/>
    </source>
</evidence>
<comment type="subcellular location">
    <subcellularLocation>
        <location evidence="6">Cytoplasm</location>
    </subcellularLocation>
    <subcellularLocation>
        <location evidence="6">Cell membrane</location>
        <topology evidence="6">Peripheral membrane protein</topology>
    </subcellularLocation>
</comment>
<dbReference type="InterPro" id="IPR015946">
    <property type="entry name" value="KH_dom-like_a/b"/>
</dbReference>
<dbReference type="PROSITE" id="PS51713">
    <property type="entry name" value="G_ERA"/>
    <property type="match status" value="1"/>
</dbReference>
<feature type="region of interest" description="Disordered" evidence="9">
    <location>
        <begin position="1"/>
        <end position="65"/>
    </location>
</feature>
<dbReference type="PANTHER" id="PTHR42698:SF1">
    <property type="entry name" value="GTPASE ERA, MITOCHONDRIAL"/>
    <property type="match status" value="1"/>
</dbReference>
<dbReference type="Gene3D" id="3.30.300.20">
    <property type="match status" value="1"/>
</dbReference>
<feature type="binding site" evidence="6">
    <location>
        <begin position="139"/>
        <end position="143"/>
    </location>
    <ligand>
        <name>GTP</name>
        <dbReference type="ChEBI" id="CHEBI:37565"/>
    </ligand>
</feature>
<comment type="caution">
    <text evidence="12">The sequence shown here is derived from an EMBL/GenBank/DDBJ whole genome shotgun (WGS) entry which is preliminary data.</text>
</comment>
<evidence type="ECO:0000256" key="4">
    <source>
        <dbReference type="ARBA" id="ARBA00022884"/>
    </source>
</evidence>
<dbReference type="PANTHER" id="PTHR42698">
    <property type="entry name" value="GTPASE ERA"/>
    <property type="match status" value="1"/>
</dbReference>
<evidence type="ECO:0000259" key="10">
    <source>
        <dbReference type="PROSITE" id="PS50823"/>
    </source>
</evidence>
<dbReference type="RefSeq" id="WP_394005690.1">
    <property type="nucleotide sequence ID" value="NZ_JBAFUR010000001.1"/>
</dbReference>
<feature type="compositionally biased region" description="Acidic residues" evidence="9">
    <location>
        <begin position="32"/>
        <end position="65"/>
    </location>
</feature>
<name>A0ABW6ZDJ5_9HYPH</name>
<keyword evidence="6" id="KW-1003">Cell membrane</keyword>
<dbReference type="CDD" id="cd22534">
    <property type="entry name" value="KH-II_Era"/>
    <property type="match status" value="1"/>
</dbReference>
<keyword evidence="3 6" id="KW-0547">Nucleotide-binding</keyword>
<dbReference type="NCBIfam" id="NF000908">
    <property type="entry name" value="PRK00089.1"/>
    <property type="match status" value="1"/>
</dbReference>
<keyword evidence="6" id="KW-0963">Cytoplasm</keyword>
<evidence type="ECO:0000256" key="5">
    <source>
        <dbReference type="ARBA" id="ARBA00023134"/>
    </source>
</evidence>
<dbReference type="EMBL" id="JBAFUR010000001">
    <property type="protein sequence ID" value="MFG1251857.1"/>
    <property type="molecule type" value="Genomic_DNA"/>
</dbReference>
<feature type="region of interest" description="G4" evidence="7">
    <location>
        <begin position="201"/>
        <end position="204"/>
    </location>
</feature>
<dbReference type="InterPro" id="IPR027417">
    <property type="entry name" value="P-loop_NTPase"/>
</dbReference>
<dbReference type="CDD" id="cd04163">
    <property type="entry name" value="Era"/>
    <property type="match status" value="1"/>
</dbReference>
<dbReference type="Proteomes" id="UP001604043">
    <property type="component" value="Unassembled WGS sequence"/>
</dbReference>
<evidence type="ECO:0000256" key="7">
    <source>
        <dbReference type="PROSITE-ProRule" id="PRU01050"/>
    </source>
</evidence>
<dbReference type="Pfam" id="PF07650">
    <property type="entry name" value="KH_2"/>
    <property type="match status" value="1"/>
</dbReference>
<evidence type="ECO:0000256" key="9">
    <source>
        <dbReference type="SAM" id="MobiDB-lite"/>
    </source>
</evidence>
<evidence type="ECO:0000313" key="13">
    <source>
        <dbReference type="Proteomes" id="UP001604043"/>
    </source>
</evidence>
<keyword evidence="4 6" id="KW-0694">RNA-binding</keyword>
<reference evidence="12 13" key="1">
    <citation type="submission" date="2024-02" db="EMBL/GenBank/DDBJ databases">
        <title>Expansion and revision of Xanthobacter and proposal of Roseixanthobacter gen. nov.</title>
        <authorList>
            <person name="Soltysiak M.P.M."/>
            <person name="Jalihal A."/>
            <person name="Ory A."/>
            <person name="Chrisophersen C."/>
            <person name="Lee A.D."/>
            <person name="Boulton J."/>
            <person name="Springer M."/>
        </authorList>
    </citation>
    <scope>NUCLEOTIDE SEQUENCE [LARGE SCALE GENOMIC DNA]</scope>
    <source>
        <strain evidence="12 13">CB5</strain>
    </source>
</reference>
<evidence type="ECO:0000256" key="6">
    <source>
        <dbReference type="HAMAP-Rule" id="MF_00367"/>
    </source>
</evidence>
<feature type="domain" description="KH type-2" evidence="10">
    <location>
        <begin position="282"/>
        <end position="359"/>
    </location>
</feature>
<protein>
    <recommendedName>
        <fullName evidence="2 6">GTPase Era</fullName>
    </recommendedName>
</protein>
<evidence type="ECO:0000259" key="11">
    <source>
        <dbReference type="PROSITE" id="PS51713"/>
    </source>
</evidence>
<dbReference type="Pfam" id="PF01926">
    <property type="entry name" value="MMR_HSR1"/>
    <property type="match status" value="1"/>
</dbReference>
<dbReference type="InterPro" id="IPR005662">
    <property type="entry name" value="GTPase_Era-like"/>
</dbReference>
<evidence type="ECO:0000256" key="3">
    <source>
        <dbReference type="ARBA" id="ARBA00022741"/>
    </source>
</evidence>
<accession>A0ABW6ZDJ5</accession>
<keyword evidence="5 6" id="KW-0342">GTP-binding</keyword>
<feature type="region of interest" description="G5" evidence="7">
    <location>
        <begin position="230"/>
        <end position="232"/>
    </location>
</feature>
<gene>
    <name evidence="6 12" type="primary">era</name>
    <name evidence="12" type="ORF">V5F30_06570</name>
</gene>
<dbReference type="SUPFAM" id="SSF54814">
    <property type="entry name" value="Prokaryotic type KH domain (KH-domain type II)"/>
    <property type="match status" value="1"/>
</dbReference>
<dbReference type="InterPro" id="IPR004044">
    <property type="entry name" value="KH_dom_type_2"/>
</dbReference>
<comment type="similarity">
    <text evidence="1 6 7 8">Belongs to the TRAFAC class TrmE-Era-EngA-EngB-Septin-like GTPase superfamily. Era GTPase family.</text>
</comment>
<keyword evidence="6" id="KW-0690">Ribosome biogenesis</keyword>
<feature type="domain" description="Era-type G" evidence="11">
    <location>
        <begin position="84"/>
        <end position="251"/>
    </location>
</feature>
<feature type="binding site" evidence="6">
    <location>
        <begin position="201"/>
        <end position="204"/>
    </location>
    <ligand>
        <name>GTP</name>
        <dbReference type="ChEBI" id="CHEBI:37565"/>
    </ligand>
</feature>
<feature type="region of interest" description="G1" evidence="7">
    <location>
        <begin position="92"/>
        <end position="99"/>
    </location>
</feature>
<feature type="region of interest" description="G2" evidence="7">
    <location>
        <begin position="118"/>
        <end position="122"/>
    </location>
</feature>
<dbReference type="PROSITE" id="PS50823">
    <property type="entry name" value="KH_TYPE_2"/>
    <property type="match status" value="1"/>
</dbReference>
<keyword evidence="13" id="KW-1185">Reference proteome</keyword>
<dbReference type="Gene3D" id="3.40.50.300">
    <property type="entry name" value="P-loop containing nucleotide triphosphate hydrolases"/>
    <property type="match status" value="1"/>
</dbReference>
<dbReference type="InterPro" id="IPR006073">
    <property type="entry name" value="GTP-bd"/>
</dbReference>
<dbReference type="InterPro" id="IPR005225">
    <property type="entry name" value="Small_GTP-bd"/>
</dbReference>
<dbReference type="NCBIfam" id="TIGR00436">
    <property type="entry name" value="era"/>
    <property type="match status" value="1"/>
</dbReference>
<comment type="subunit">
    <text evidence="6">Monomer.</text>
</comment>
<sequence>MAPRKKAGADTAAPDQHPAVAEEEALAAAAQQEEDVAEDDIVEDELSDDLPEDDLPDDDEDDDFDDELDRAERAPLAPLQGPTRCGFVALLGAPNAGKSTLTNALVGTKVSIVSHKVQTTRSIVRGIALDGAAQVVLVDTPGIFAPKRRLERAMVSSAWTHAADADVIALLVDANRGLDEDIEALLGQLKDIRKPRALILNKIDLIRRDSLLALAAAITERAPFDRVFMVSALTGDGVNDVRRWFAETVPEGPWLYPEDQVSDAPMRMLAAEITREKMFLRLHDELPYRSTVETESWKELRNGSVRIEQTIFVERESQRKIVLGKGGNTIKTISSESRKEISEIIEQPVHLFLFVKVRESWADDPERYREMGLEFPKGG</sequence>
<evidence type="ECO:0000256" key="2">
    <source>
        <dbReference type="ARBA" id="ARBA00020484"/>
    </source>
</evidence>
<organism evidence="12 13">
    <name type="scientific">Xanthobacter aminoxidans</name>
    <dbReference type="NCBI Taxonomy" id="186280"/>
    <lineage>
        <taxon>Bacteria</taxon>
        <taxon>Pseudomonadati</taxon>
        <taxon>Pseudomonadota</taxon>
        <taxon>Alphaproteobacteria</taxon>
        <taxon>Hyphomicrobiales</taxon>
        <taxon>Xanthobacteraceae</taxon>
        <taxon>Xanthobacter</taxon>
    </lineage>
</organism>
<dbReference type="SUPFAM" id="SSF52540">
    <property type="entry name" value="P-loop containing nucleoside triphosphate hydrolases"/>
    <property type="match status" value="1"/>
</dbReference>
<feature type="binding site" evidence="6">
    <location>
        <begin position="92"/>
        <end position="99"/>
    </location>
    <ligand>
        <name>GTP</name>
        <dbReference type="ChEBI" id="CHEBI:37565"/>
    </ligand>
</feature>
<evidence type="ECO:0000256" key="1">
    <source>
        <dbReference type="ARBA" id="ARBA00007921"/>
    </source>
</evidence>
<dbReference type="InterPro" id="IPR009019">
    <property type="entry name" value="KH_sf_prok-type"/>
</dbReference>
<keyword evidence="6" id="KW-0699">rRNA-binding</keyword>
<dbReference type="NCBIfam" id="TIGR00231">
    <property type="entry name" value="small_GTP"/>
    <property type="match status" value="1"/>
</dbReference>
<dbReference type="InterPro" id="IPR030388">
    <property type="entry name" value="G_ERA_dom"/>
</dbReference>
<dbReference type="HAMAP" id="MF_00367">
    <property type="entry name" value="GTPase_Era"/>
    <property type="match status" value="1"/>
</dbReference>
<keyword evidence="6" id="KW-0472">Membrane</keyword>
<comment type="function">
    <text evidence="6">An essential GTPase that binds both GDP and GTP, with rapid nucleotide exchange. Plays a role in 16S rRNA processing and 30S ribosomal subunit biogenesis and possibly also in cell cycle regulation and energy metabolism.</text>
</comment>